<organism evidence="3 4">
    <name type="scientific">Novosphingobium arvoryzae</name>
    <dbReference type="NCBI Taxonomy" id="1256514"/>
    <lineage>
        <taxon>Bacteria</taxon>
        <taxon>Pseudomonadati</taxon>
        <taxon>Pseudomonadota</taxon>
        <taxon>Alphaproteobacteria</taxon>
        <taxon>Sphingomonadales</taxon>
        <taxon>Sphingomonadaceae</taxon>
        <taxon>Novosphingobium</taxon>
    </lineage>
</organism>
<dbReference type="InterPro" id="IPR050491">
    <property type="entry name" value="AmpC-like"/>
</dbReference>
<feature type="signal peptide" evidence="1">
    <location>
        <begin position="1"/>
        <end position="27"/>
    </location>
</feature>
<dbReference type="RefSeq" id="WP_189539409.1">
    <property type="nucleotide sequence ID" value="NZ_BMZD01000002.1"/>
</dbReference>
<proteinExistence type="predicted"/>
<dbReference type="InterPro" id="IPR001466">
    <property type="entry name" value="Beta-lactam-related"/>
</dbReference>
<dbReference type="Gene3D" id="3.40.710.10">
    <property type="entry name" value="DD-peptidase/beta-lactamase superfamily"/>
    <property type="match status" value="1"/>
</dbReference>
<dbReference type="PANTHER" id="PTHR46825:SF9">
    <property type="entry name" value="BETA-LACTAMASE-RELATED DOMAIN-CONTAINING PROTEIN"/>
    <property type="match status" value="1"/>
</dbReference>
<dbReference type="Proteomes" id="UP000634139">
    <property type="component" value="Unassembled WGS sequence"/>
</dbReference>
<keyword evidence="4" id="KW-1185">Reference proteome</keyword>
<keyword evidence="1" id="KW-0732">Signal</keyword>
<accession>A0A918RDJ7</accession>
<feature type="domain" description="Beta-lactamase-related" evidence="2">
    <location>
        <begin position="39"/>
        <end position="358"/>
    </location>
</feature>
<feature type="chain" id="PRO_5037594682" description="Beta-lactamase-related domain-containing protein" evidence="1">
    <location>
        <begin position="28"/>
        <end position="475"/>
    </location>
</feature>
<evidence type="ECO:0000256" key="1">
    <source>
        <dbReference type="SAM" id="SignalP"/>
    </source>
</evidence>
<gene>
    <name evidence="3" type="ORF">GCM10011617_10900</name>
</gene>
<evidence type="ECO:0000313" key="3">
    <source>
        <dbReference type="EMBL" id="GGZ92989.1"/>
    </source>
</evidence>
<name>A0A918RDJ7_9SPHN</name>
<dbReference type="InterPro" id="IPR012338">
    <property type="entry name" value="Beta-lactam/transpept-like"/>
</dbReference>
<evidence type="ECO:0000259" key="2">
    <source>
        <dbReference type="Pfam" id="PF00144"/>
    </source>
</evidence>
<dbReference type="Pfam" id="PF00144">
    <property type="entry name" value="Beta-lactamase"/>
    <property type="match status" value="1"/>
</dbReference>
<protein>
    <recommendedName>
        <fullName evidence="2">Beta-lactamase-related domain-containing protein</fullName>
    </recommendedName>
</protein>
<evidence type="ECO:0000313" key="4">
    <source>
        <dbReference type="Proteomes" id="UP000634139"/>
    </source>
</evidence>
<sequence length="475" mass="51680">MLRLPPALTPVLTLACAALCLSVPAAAQPLTPAERAAIERAVTGTLRETRVPSAQVAVVRDGQLVFEGAWGKAAETIPQARPDLPYQIASNSKQFIAALLLLLENDGRLSLDEPVARWLPDISGADRITPRQLLSHTSGLPDYWPHDFAFAATAEPVTPDQIIARWGRQPLEFEPGTRWEYSNTGYVVAARIAEMAGGAPLWQQLDQRLFAPLGIKPLPLDDTNAAGFPQGYHRYATGPVRPARPAARGWLWAAGELSMTAADLARWNIARINRQVLPPEDWEQMETPVRLADGSRTTYGLGVARRSAGGRTRIEHGGESVGFLSQNAVWLDQRTAVTVLTNADYGGAENALTNRIAAIVLPKLPPVPARVADTGGRVDEIRHVLAALAAGQIDPARFTPNAQYYFIPGALADYRASLSTLGAPLSISSTRSPWLRGGFVGRAYSVRYKAQRFRLSTYAEPGENGRWEQFILYAD</sequence>
<dbReference type="EMBL" id="BMZD01000002">
    <property type="protein sequence ID" value="GGZ92989.1"/>
    <property type="molecule type" value="Genomic_DNA"/>
</dbReference>
<reference evidence="3" key="2">
    <citation type="submission" date="2020-09" db="EMBL/GenBank/DDBJ databases">
        <authorList>
            <person name="Sun Q."/>
            <person name="Kim S."/>
        </authorList>
    </citation>
    <scope>NUCLEOTIDE SEQUENCE</scope>
    <source>
        <strain evidence="3">KCTC 32422</strain>
    </source>
</reference>
<dbReference type="AlphaFoldDB" id="A0A918RDJ7"/>
<dbReference type="SUPFAM" id="SSF56601">
    <property type="entry name" value="beta-lactamase/transpeptidase-like"/>
    <property type="match status" value="1"/>
</dbReference>
<reference evidence="3" key="1">
    <citation type="journal article" date="2014" name="Int. J. Syst. Evol. Microbiol.">
        <title>Complete genome sequence of Corynebacterium casei LMG S-19264T (=DSM 44701T), isolated from a smear-ripened cheese.</title>
        <authorList>
            <consortium name="US DOE Joint Genome Institute (JGI-PGF)"/>
            <person name="Walter F."/>
            <person name="Albersmeier A."/>
            <person name="Kalinowski J."/>
            <person name="Ruckert C."/>
        </authorList>
    </citation>
    <scope>NUCLEOTIDE SEQUENCE</scope>
    <source>
        <strain evidence="3">KCTC 32422</strain>
    </source>
</reference>
<dbReference type="PROSITE" id="PS51257">
    <property type="entry name" value="PROKAR_LIPOPROTEIN"/>
    <property type="match status" value="1"/>
</dbReference>
<comment type="caution">
    <text evidence="3">The sequence shown here is derived from an EMBL/GenBank/DDBJ whole genome shotgun (WGS) entry which is preliminary data.</text>
</comment>
<dbReference type="PANTHER" id="PTHR46825">
    <property type="entry name" value="D-ALANYL-D-ALANINE-CARBOXYPEPTIDASE/ENDOPEPTIDASE AMPH"/>
    <property type="match status" value="1"/>
</dbReference>